<dbReference type="AlphaFoldDB" id="A0A2S5GHP5"/>
<dbReference type="InterPro" id="IPR054612">
    <property type="entry name" value="Phage_capsid-like_C"/>
</dbReference>
<dbReference type="RefSeq" id="WP_104145957.1">
    <property type="nucleotide sequence ID" value="NZ_PREU01000025.1"/>
</dbReference>
<evidence type="ECO:0000256" key="2">
    <source>
        <dbReference type="SAM" id="Coils"/>
    </source>
</evidence>
<feature type="coiled-coil region" evidence="2">
    <location>
        <begin position="37"/>
        <end position="64"/>
    </location>
</feature>
<dbReference type="Proteomes" id="UP000239990">
    <property type="component" value="Unassembled WGS sequence"/>
</dbReference>
<evidence type="ECO:0000256" key="1">
    <source>
        <dbReference type="ARBA" id="ARBA00004328"/>
    </source>
</evidence>
<evidence type="ECO:0000313" key="5">
    <source>
        <dbReference type="Proteomes" id="UP000239990"/>
    </source>
</evidence>
<dbReference type="Pfam" id="PF05065">
    <property type="entry name" value="Phage_capsid"/>
    <property type="match status" value="1"/>
</dbReference>
<dbReference type="SUPFAM" id="SSF56563">
    <property type="entry name" value="Major capsid protein gp5"/>
    <property type="match status" value="1"/>
</dbReference>
<dbReference type="Gene3D" id="3.30.2320.10">
    <property type="entry name" value="hypothetical protein PF0899 domain"/>
    <property type="match status" value="1"/>
</dbReference>
<name>A0A2S5GHP5_9BURK</name>
<proteinExistence type="predicted"/>
<protein>
    <submittedName>
        <fullName evidence="4">Phage major capsid protein</fullName>
    </submittedName>
</protein>
<evidence type="ECO:0000313" key="4">
    <source>
        <dbReference type="EMBL" id="PPA72570.1"/>
    </source>
</evidence>
<dbReference type="NCBIfam" id="TIGR01554">
    <property type="entry name" value="major_cap_HK97"/>
    <property type="match status" value="1"/>
</dbReference>
<keyword evidence="2" id="KW-0175">Coiled coil</keyword>
<sequence>MTLAELKQQRARIAAEMRTFHDAQGETAWGDEQRSKWDGMKADLKKLDEQIQREEELRDTEQRYVEDNAGKLAAEAAAAAGNGSPDEQRTQAFIKFVRHGAGELTSEERKMLLEARAQGVTGPEKGGYTVPTTFLAKVQESMKQYGGIASVAQVLVTDGGNPIEWPTSDGTNDEGELIGENTDAGEKDVEFGMDALGAHKLTSKVIRVSNELLSDSGIDMETYLAGRIASRIGRAESRLIVMGTGTGSPAQPKGLAASVSVGKQTTAAGAFTWKEVNGLIHSIDPAYRNAPKFRLAFNDATLQALEEMEDGNGRPLWIPGLDSNAPARLLKYQYVIDQAIPSVAAGAKFMFAGDFDQFILRRVRYMVLKRLVERYAEYDQTGFLAFHRFGCVLQDTAAIKALQGKAA</sequence>
<dbReference type="Gene3D" id="3.30.2400.10">
    <property type="entry name" value="Major capsid protein gp5"/>
    <property type="match status" value="1"/>
</dbReference>
<evidence type="ECO:0000259" key="3">
    <source>
        <dbReference type="Pfam" id="PF05065"/>
    </source>
</evidence>
<dbReference type="EMBL" id="PREU01000025">
    <property type="protein sequence ID" value="PPA72570.1"/>
    <property type="molecule type" value="Genomic_DNA"/>
</dbReference>
<dbReference type="InterPro" id="IPR024455">
    <property type="entry name" value="Phage_capsid"/>
</dbReference>
<feature type="domain" description="Phage capsid-like C-terminal" evidence="3">
    <location>
        <begin position="126"/>
        <end position="403"/>
    </location>
</feature>
<dbReference type="OrthoDB" id="9786516at2"/>
<comment type="subcellular location">
    <subcellularLocation>
        <location evidence="1">Virion</location>
    </subcellularLocation>
</comment>
<accession>A0A2S5GHP5</accession>
<comment type="caution">
    <text evidence="4">The sequence shown here is derived from an EMBL/GenBank/DDBJ whole genome shotgun (WGS) entry which is preliminary data.</text>
</comment>
<organism evidence="4 5">
    <name type="scientific">Achromobacter spanius</name>
    <dbReference type="NCBI Taxonomy" id="217203"/>
    <lineage>
        <taxon>Bacteria</taxon>
        <taxon>Pseudomonadati</taxon>
        <taxon>Pseudomonadota</taxon>
        <taxon>Betaproteobacteria</taxon>
        <taxon>Burkholderiales</taxon>
        <taxon>Alcaligenaceae</taxon>
        <taxon>Achromobacter</taxon>
    </lineage>
</organism>
<gene>
    <name evidence="4" type="ORF">C4E15_29985</name>
</gene>
<reference evidence="4 5" key="1">
    <citation type="submission" date="2018-02" db="EMBL/GenBank/DDBJ databases">
        <title>Draft Genome of Achromobacter spanius stain 6.</title>
        <authorList>
            <person name="Gunasekera T.S."/>
            <person name="Radwan O."/>
            <person name="Ruiz O.N."/>
        </authorList>
    </citation>
    <scope>NUCLEOTIDE SEQUENCE [LARGE SCALE GENOMIC DNA]</scope>
    <source>
        <strain evidence="4 5">6</strain>
    </source>
</reference>